<dbReference type="SUPFAM" id="SSF53697">
    <property type="entry name" value="SIS domain"/>
    <property type="match status" value="1"/>
</dbReference>
<keyword evidence="5" id="KW-0315">Glutamine amidotransferase</keyword>
<dbReference type="EC" id="2.6.1.16" evidence="2"/>
<name>A0A1H9DYH7_9HYPH</name>
<keyword evidence="4" id="KW-0032">Aminotransferase</keyword>
<keyword evidence="7" id="KW-0413">Isomerase</keyword>
<dbReference type="PANTHER" id="PTHR10937">
    <property type="entry name" value="GLUCOSAMINE--FRUCTOSE-6-PHOSPHATE AMINOTRANSFERASE, ISOMERIZING"/>
    <property type="match status" value="1"/>
</dbReference>
<protein>
    <recommendedName>
        <fullName evidence="3">Glutamine--fructose-6-phosphate aminotransferase [isomerizing]</fullName>
        <ecNumber evidence="2">2.6.1.16</ecNumber>
    </recommendedName>
</protein>
<dbReference type="InterPro" id="IPR046348">
    <property type="entry name" value="SIS_dom_sf"/>
</dbReference>
<dbReference type="EMBL" id="FOFG01000003">
    <property type="protein sequence ID" value="SEQ18505.1"/>
    <property type="molecule type" value="Genomic_DNA"/>
</dbReference>
<evidence type="ECO:0000256" key="1">
    <source>
        <dbReference type="ARBA" id="ARBA00001031"/>
    </source>
</evidence>
<feature type="domain" description="SIS" evidence="6">
    <location>
        <begin position="193"/>
        <end position="327"/>
    </location>
</feature>
<dbReference type="RefSeq" id="WP_092495641.1">
    <property type="nucleotide sequence ID" value="NZ_FOFG01000003.1"/>
</dbReference>
<keyword evidence="4" id="KW-0808">Transferase</keyword>
<dbReference type="PANTHER" id="PTHR10937:SF0">
    <property type="entry name" value="GLUTAMINE--FRUCTOSE-6-PHOSPHATE TRANSAMINASE (ISOMERIZING)"/>
    <property type="match status" value="1"/>
</dbReference>
<dbReference type="InterPro" id="IPR001347">
    <property type="entry name" value="SIS_dom"/>
</dbReference>
<evidence type="ECO:0000256" key="5">
    <source>
        <dbReference type="ARBA" id="ARBA00022962"/>
    </source>
</evidence>
<evidence type="ECO:0000259" key="6">
    <source>
        <dbReference type="PROSITE" id="PS51464"/>
    </source>
</evidence>
<dbReference type="GO" id="GO:0016853">
    <property type="term" value="F:isomerase activity"/>
    <property type="evidence" value="ECO:0007669"/>
    <property type="project" value="UniProtKB-KW"/>
</dbReference>
<dbReference type="GO" id="GO:0006487">
    <property type="term" value="P:protein N-linked glycosylation"/>
    <property type="evidence" value="ECO:0007669"/>
    <property type="project" value="TreeGrafter"/>
</dbReference>
<dbReference type="AlphaFoldDB" id="A0A1H9DYH7"/>
<comment type="catalytic activity">
    <reaction evidence="1">
        <text>D-fructose 6-phosphate + L-glutamine = D-glucosamine 6-phosphate + L-glutamate</text>
        <dbReference type="Rhea" id="RHEA:13237"/>
        <dbReference type="ChEBI" id="CHEBI:29985"/>
        <dbReference type="ChEBI" id="CHEBI:58359"/>
        <dbReference type="ChEBI" id="CHEBI:58725"/>
        <dbReference type="ChEBI" id="CHEBI:61527"/>
        <dbReference type="EC" id="2.6.1.16"/>
    </reaction>
</comment>
<dbReference type="GO" id="GO:0097367">
    <property type="term" value="F:carbohydrate derivative binding"/>
    <property type="evidence" value="ECO:0007669"/>
    <property type="project" value="InterPro"/>
</dbReference>
<dbReference type="OrthoDB" id="7874969at2"/>
<gene>
    <name evidence="7" type="ORF">SAMN05216548_10313</name>
</gene>
<dbReference type="Gene3D" id="3.40.50.10490">
    <property type="entry name" value="Glucose-6-phosphate isomerase like protein, domain 1"/>
    <property type="match status" value="2"/>
</dbReference>
<evidence type="ECO:0000256" key="3">
    <source>
        <dbReference type="ARBA" id="ARBA00016090"/>
    </source>
</evidence>
<dbReference type="Proteomes" id="UP000199647">
    <property type="component" value="Unassembled WGS sequence"/>
</dbReference>
<dbReference type="GO" id="GO:0006047">
    <property type="term" value="P:UDP-N-acetylglucosamine metabolic process"/>
    <property type="evidence" value="ECO:0007669"/>
    <property type="project" value="TreeGrafter"/>
</dbReference>
<dbReference type="STRING" id="1855383.SAMN05216548_10313"/>
<dbReference type="PROSITE" id="PS51464">
    <property type="entry name" value="SIS"/>
    <property type="match status" value="2"/>
</dbReference>
<sequence length="341" mass="35465">MTDNAGTQHPGLELLHAEMTRQCADALATLDSAQDAAAEIVASLRRTGRLVLYAMGGSQHVNRIVEPLYREAGIEARSMIASEALMAPLPGKDARTAVIVSQSGESGEIIGLLERPAGAEERFGLTLEGGSTLARGVRRAIVAAGGTERAFAATRSIVLTLAMHAAVLEALGIPQAELRKLLAANEPADVTAMDAALADCDVFVFAGRHVMQGAAESAALSLMELARVPAIGFEGGQFRHGPFEFLRPGLGIVLLRSAGPDKDEVRQLAEGPVDAGCKVVVLDASGEESFPGALHVRLAAGSGLAAAASALLTLQRFNILVAQRRIEAGIGTPLRTSKVTV</sequence>
<evidence type="ECO:0000313" key="7">
    <source>
        <dbReference type="EMBL" id="SEQ18505.1"/>
    </source>
</evidence>
<dbReference type="GO" id="GO:0004360">
    <property type="term" value="F:glutamine-fructose-6-phosphate transaminase (isomerizing) activity"/>
    <property type="evidence" value="ECO:0007669"/>
    <property type="project" value="UniProtKB-EC"/>
</dbReference>
<proteinExistence type="predicted"/>
<organism evidence="7 8">
    <name type="scientific">Faunimonas pinastri</name>
    <dbReference type="NCBI Taxonomy" id="1855383"/>
    <lineage>
        <taxon>Bacteria</taxon>
        <taxon>Pseudomonadati</taxon>
        <taxon>Pseudomonadota</taxon>
        <taxon>Alphaproteobacteria</taxon>
        <taxon>Hyphomicrobiales</taxon>
        <taxon>Afifellaceae</taxon>
        <taxon>Faunimonas</taxon>
    </lineage>
</organism>
<evidence type="ECO:0000256" key="2">
    <source>
        <dbReference type="ARBA" id="ARBA00012916"/>
    </source>
</evidence>
<keyword evidence="8" id="KW-1185">Reference proteome</keyword>
<accession>A0A1H9DYH7</accession>
<evidence type="ECO:0000313" key="8">
    <source>
        <dbReference type="Proteomes" id="UP000199647"/>
    </source>
</evidence>
<dbReference type="GO" id="GO:0006002">
    <property type="term" value="P:fructose 6-phosphate metabolic process"/>
    <property type="evidence" value="ECO:0007669"/>
    <property type="project" value="TreeGrafter"/>
</dbReference>
<evidence type="ECO:0000256" key="4">
    <source>
        <dbReference type="ARBA" id="ARBA00022576"/>
    </source>
</evidence>
<reference evidence="7 8" key="1">
    <citation type="submission" date="2016-10" db="EMBL/GenBank/DDBJ databases">
        <authorList>
            <person name="de Groot N.N."/>
        </authorList>
    </citation>
    <scope>NUCLEOTIDE SEQUENCE [LARGE SCALE GENOMIC DNA]</scope>
    <source>
        <strain evidence="7 8">A52C2</strain>
    </source>
</reference>
<feature type="domain" description="SIS" evidence="6">
    <location>
        <begin position="40"/>
        <end position="178"/>
    </location>
</feature>